<dbReference type="EMBL" id="JARMAB010000030">
    <property type="protein sequence ID" value="MED1205066.1"/>
    <property type="molecule type" value="Genomic_DNA"/>
</dbReference>
<dbReference type="Pfam" id="PF10531">
    <property type="entry name" value="SLBB"/>
    <property type="match status" value="1"/>
</dbReference>
<dbReference type="PANTHER" id="PTHR21180:SF32">
    <property type="entry name" value="ENDONUCLEASE_EXONUCLEASE_PHOSPHATASE FAMILY DOMAIN-CONTAINING PROTEIN 1"/>
    <property type="match status" value="1"/>
</dbReference>
<evidence type="ECO:0000259" key="3">
    <source>
        <dbReference type="SMART" id="SM00278"/>
    </source>
</evidence>
<name>A0ABU6MK59_9BACI</name>
<evidence type="ECO:0000256" key="1">
    <source>
        <dbReference type="SAM" id="MobiDB-lite"/>
    </source>
</evidence>
<gene>
    <name evidence="4" type="ORF">P4T90_18625</name>
</gene>
<feature type="transmembrane region" description="Helical" evidence="2">
    <location>
        <begin position="12"/>
        <end position="30"/>
    </location>
</feature>
<dbReference type="RefSeq" id="WP_066262035.1">
    <property type="nucleotide sequence ID" value="NZ_JARMAB010000030.1"/>
</dbReference>
<proteinExistence type="predicted"/>
<dbReference type="Pfam" id="PF12836">
    <property type="entry name" value="HHH_3"/>
    <property type="match status" value="1"/>
</dbReference>
<accession>A0ABU6MK59</accession>
<comment type="caution">
    <text evidence="4">The sequence shown here is derived from an EMBL/GenBank/DDBJ whole genome shotgun (WGS) entry which is preliminary data.</text>
</comment>
<feature type="compositionally biased region" description="Polar residues" evidence="1">
    <location>
        <begin position="145"/>
        <end position="159"/>
    </location>
</feature>
<feature type="domain" description="Helix-hairpin-helix DNA-binding motif class 1" evidence="3">
    <location>
        <begin position="170"/>
        <end position="189"/>
    </location>
</feature>
<dbReference type="InterPro" id="IPR019554">
    <property type="entry name" value="Soluble_ligand-bd"/>
</dbReference>
<keyword evidence="2" id="KW-1133">Transmembrane helix</keyword>
<protein>
    <submittedName>
        <fullName evidence="4">Helix-hairpin-helix domain-containing protein</fullName>
    </submittedName>
</protein>
<dbReference type="SUPFAM" id="SSF47781">
    <property type="entry name" value="RuvA domain 2-like"/>
    <property type="match status" value="1"/>
</dbReference>
<sequence>MYANAKELIKKHKWLFIIGIAVIGIIIFMVNQKQGTEKNDQEILSNIPTAAAKTGEKLSSIPHTNQADSTVCYVDVKGEVKHPGVYKAELNNRVQDVVGLAGGFKSSADVNQINLAEKLHDEMVIYIPKKGERALEAGPSGMPSAGNSQLKQTNGGSSQAKVNINTATAEELQKIPGVGPSKANAIIDYRTQNGLFKQEEDLKNVKGIGDKTYEKLADFITVK</sequence>
<evidence type="ECO:0000313" key="5">
    <source>
        <dbReference type="Proteomes" id="UP001341444"/>
    </source>
</evidence>
<dbReference type="NCBIfam" id="TIGR00426">
    <property type="entry name" value="competence protein ComEA helix-hairpin-helix repeat region"/>
    <property type="match status" value="1"/>
</dbReference>
<dbReference type="InterPro" id="IPR051675">
    <property type="entry name" value="Endo/Exo/Phosphatase_dom_1"/>
</dbReference>
<evidence type="ECO:0000313" key="4">
    <source>
        <dbReference type="EMBL" id="MED1205066.1"/>
    </source>
</evidence>
<reference evidence="4 5" key="1">
    <citation type="submission" date="2023-03" db="EMBL/GenBank/DDBJ databases">
        <title>Bacillus Genome Sequencing.</title>
        <authorList>
            <person name="Dunlap C."/>
        </authorList>
    </citation>
    <scope>NUCLEOTIDE SEQUENCE [LARGE SCALE GENOMIC DNA]</scope>
    <source>
        <strain evidence="4 5">B-23453</strain>
    </source>
</reference>
<dbReference type="PANTHER" id="PTHR21180">
    <property type="entry name" value="ENDONUCLEASE/EXONUCLEASE/PHOSPHATASE FAMILY DOMAIN-CONTAINING PROTEIN 1"/>
    <property type="match status" value="1"/>
</dbReference>
<dbReference type="InterPro" id="IPR004509">
    <property type="entry name" value="Competence_ComEA_HhH"/>
</dbReference>
<keyword evidence="5" id="KW-1185">Reference proteome</keyword>
<dbReference type="InterPro" id="IPR010994">
    <property type="entry name" value="RuvA_2-like"/>
</dbReference>
<dbReference type="InterPro" id="IPR003583">
    <property type="entry name" value="Hlx-hairpin-Hlx_DNA-bd_motif"/>
</dbReference>
<feature type="region of interest" description="Disordered" evidence="1">
    <location>
        <begin position="135"/>
        <end position="159"/>
    </location>
</feature>
<dbReference type="SMART" id="SM00278">
    <property type="entry name" value="HhH1"/>
    <property type="match status" value="2"/>
</dbReference>
<keyword evidence="2" id="KW-0812">Transmembrane</keyword>
<dbReference type="Proteomes" id="UP001341444">
    <property type="component" value="Unassembled WGS sequence"/>
</dbReference>
<keyword evidence="2" id="KW-0472">Membrane</keyword>
<feature type="domain" description="Helix-hairpin-helix DNA-binding motif class 1" evidence="3">
    <location>
        <begin position="200"/>
        <end position="219"/>
    </location>
</feature>
<dbReference type="Gene3D" id="1.10.150.280">
    <property type="entry name" value="AF1531-like domain"/>
    <property type="match status" value="1"/>
</dbReference>
<evidence type="ECO:0000256" key="2">
    <source>
        <dbReference type="SAM" id="Phobius"/>
    </source>
</evidence>
<organism evidence="4 5">
    <name type="scientific">Heyndrickxia acidicola</name>
    <dbReference type="NCBI Taxonomy" id="209389"/>
    <lineage>
        <taxon>Bacteria</taxon>
        <taxon>Bacillati</taxon>
        <taxon>Bacillota</taxon>
        <taxon>Bacilli</taxon>
        <taxon>Bacillales</taxon>
        <taxon>Bacillaceae</taxon>
        <taxon>Heyndrickxia</taxon>
    </lineage>
</organism>